<feature type="binding site" evidence="4">
    <location>
        <position position="36"/>
    </location>
    <ligand>
        <name>a divalent metal cation</name>
        <dbReference type="ChEBI" id="CHEBI:60240"/>
    </ligand>
</feature>
<dbReference type="InterPro" id="IPR051262">
    <property type="entry name" value="SMP-30/CGR1_Lactonase"/>
</dbReference>
<dbReference type="Pfam" id="PF08450">
    <property type="entry name" value="SGL"/>
    <property type="match status" value="1"/>
</dbReference>
<dbReference type="EMBL" id="BSTX01000001">
    <property type="protein sequence ID" value="GLZ75215.1"/>
    <property type="molecule type" value="Genomic_DNA"/>
</dbReference>
<dbReference type="InterPro" id="IPR013658">
    <property type="entry name" value="SGL"/>
</dbReference>
<dbReference type="Gene3D" id="2.120.10.30">
    <property type="entry name" value="TolB, C-terminal domain"/>
    <property type="match status" value="1"/>
</dbReference>
<evidence type="ECO:0000256" key="3">
    <source>
        <dbReference type="PIRSR" id="PIRSR605511-1"/>
    </source>
</evidence>
<feature type="active site" description="Proton donor/acceptor" evidence="3">
    <location>
        <position position="226"/>
    </location>
</feature>
<comment type="cofactor">
    <cofactor evidence="4">
        <name>Zn(2+)</name>
        <dbReference type="ChEBI" id="CHEBI:29105"/>
    </cofactor>
    <text evidence="4">Binds 1 divalent metal cation per subunit.</text>
</comment>
<keyword evidence="4" id="KW-0862">Zinc</keyword>
<evidence type="ECO:0000313" key="6">
    <source>
        <dbReference type="EMBL" id="GLZ75215.1"/>
    </source>
</evidence>
<dbReference type="PANTHER" id="PTHR47572:SF4">
    <property type="entry name" value="LACTONASE DRP35"/>
    <property type="match status" value="1"/>
</dbReference>
<feature type="binding site" evidence="4">
    <location>
        <position position="180"/>
    </location>
    <ligand>
        <name>a divalent metal cation</name>
        <dbReference type="ChEBI" id="CHEBI:60240"/>
    </ligand>
</feature>
<dbReference type="InterPro" id="IPR005511">
    <property type="entry name" value="SMP-30"/>
</dbReference>
<proteinExistence type="inferred from homology"/>
<reference evidence="6" key="1">
    <citation type="submission" date="2023-03" db="EMBL/GenBank/DDBJ databases">
        <title>Actinorhabdospora filicis NBRC 111898.</title>
        <authorList>
            <person name="Ichikawa N."/>
            <person name="Sato H."/>
            <person name="Tonouchi N."/>
        </authorList>
    </citation>
    <scope>NUCLEOTIDE SEQUENCE</scope>
    <source>
        <strain evidence="6">NBRC 111898</strain>
    </source>
</reference>
<evidence type="ECO:0000256" key="1">
    <source>
        <dbReference type="ARBA" id="ARBA00008853"/>
    </source>
</evidence>
<gene>
    <name evidence="6" type="ORF">Afil01_00220</name>
</gene>
<feature type="domain" description="SMP-30/Gluconolactonase/LRE-like region" evidence="5">
    <location>
        <begin position="34"/>
        <end position="282"/>
    </location>
</feature>
<keyword evidence="2" id="KW-0378">Hydrolase</keyword>
<evidence type="ECO:0000256" key="4">
    <source>
        <dbReference type="PIRSR" id="PIRSR605511-2"/>
    </source>
</evidence>
<dbReference type="SUPFAM" id="SSF63829">
    <property type="entry name" value="Calcium-dependent phosphotriesterase"/>
    <property type="match status" value="1"/>
</dbReference>
<dbReference type="RefSeq" id="WP_285660460.1">
    <property type="nucleotide sequence ID" value="NZ_BSTX01000001.1"/>
</dbReference>
<dbReference type="AlphaFoldDB" id="A0A9W6W823"/>
<dbReference type="PANTHER" id="PTHR47572">
    <property type="entry name" value="LIPOPROTEIN-RELATED"/>
    <property type="match status" value="1"/>
</dbReference>
<keyword evidence="7" id="KW-1185">Reference proteome</keyword>
<keyword evidence="4" id="KW-0479">Metal-binding</keyword>
<feature type="binding site" evidence="4">
    <location>
        <position position="226"/>
    </location>
    <ligand>
        <name>a divalent metal cation</name>
        <dbReference type="ChEBI" id="CHEBI:60240"/>
    </ligand>
</feature>
<dbReference type="Proteomes" id="UP001165079">
    <property type="component" value="Unassembled WGS sequence"/>
</dbReference>
<accession>A0A9W6W823</accession>
<evidence type="ECO:0000256" key="2">
    <source>
        <dbReference type="ARBA" id="ARBA00022801"/>
    </source>
</evidence>
<protein>
    <submittedName>
        <fullName evidence="6">Gluconolactonase</fullName>
    </submittedName>
</protein>
<evidence type="ECO:0000259" key="5">
    <source>
        <dbReference type="Pfam" id="PF08450"/>
    </source>
</evidence>
<comment type="similarity">
    <text evidence="1">Belongs to the SMP-30/CGR1 family.</text>
</comment>
<evidence type="ECO:0000313" key="7">
    <source>
        <dbReference type="Proteomes" id="UP001165079"/>
    </source>
</evidence>
<dbReference type="PRINTS" id="PR01790">
    <property type="entry name" value="SMP30FAMILY"/>
</dbReference>
<feature type="binding site" evidence="4">
    <location>
        <position position="123"/>
    </location>
    <ligand>
        <name>substrate</name>
    </ligand>
</feature>
<dbReference type="GO" id="GO:0016787">
    <property type="term" value="F:hydrolase activity"/>
    <property type="evidence" value="ECO:0007669"/>
    <property type="project" value="UniProtKB-KW"/>
</dbReference>
<dbReference type="GO" id="GO:0046872">
    <property type="term" value="F:metal ion binding"/>
    <property type="evidence" value="ECO:0007669"/>
    <property type="project" value="UniProtKB-KW"/>
</dbReference>
<dbReference type="InterPro" id="IPR011042">
    <property type="entry name" value="6-blade_b-propeller_TolB-like"/>
</dbReference>
<name>A0A9W6W823_9ACTN</name>
<comment type="caution">
    <text evidence="6">The sequence shown here is derived from an EMBL/GenBank/DDBJ whole genome shotgun (WGS) entry which is preliminary data.</text>
</comment>
<organism evidence="6 7">
    <name type="scientific">Actinorhabdospora filicis</name>
    <dbReference type="NCBI Taxonomy" id="1785913"/>
    <lineage>
        <taxon>Bacteria</taxon>
        <taxon>Bacillati</taxon>
        <taxon>Actinomycetota</taxon>
        <taxon>Actinomycetes</taxon>
        <taxon>Micromonosporales</taxon>
        <taxon>Micromonosporaceae</taxon>
        <taxon>Actinorhabdospora</taxon>
    </lineage>
</organism>
<sequence>MSELIPAEFEVLDERFSAIAGDDYLERLWTGGRWTEGPAYVPAGRYVLFSDIPNDRVMRWDETTGEVGVFEHGAGYANGRTVDREGRVITCLQGERSVVRTEHDGSTTVLADSWRGGRLNSPNDVVVSSDGAVWFTDPPYGILSDYQGHKAEQEQDGWYVYRIAPDGGLSVVADDFLRPNGLAFSPDESLLYINDSRRKHVRVFGVDGGRLTGGEVFADVERGNPDGVRVDTDGRVWVAAAEGLLVHDPDGTLIGKLRMPEPATSNLCFGGRQRNILFITSTAALYSIRLTVNGCKTI</sequence>